<name>A0A8J3TBW6_9ACTN</name>
<dbReference type="InterPro" id="IPR000871">
    <property type="entry name" value="Beta-lactam_class-A"/>
</dbReference>
<keyword evidence="1" id="KW-0472">Membrane</keyword>
<dbReference type="AlphaFoldDB" id="A0A8J3TBW6"/>
<dbReference type="InterPro" id="IPR012338">
    <property type="entry name" value="Beta-lactam/transpept-like"/>
</dbReference>
<evidence type="ECO:0000256" key="1">
    <source>
        <dbReference type="SAM" id="Phobius"/>
    </source>
</evidence>
<sequence length="282" mass="30534">MNDPKWTPPFWVMPFRARRIWPILGVLASLLILGGAAGVIVATGLRPARVPVLTPRTVSVDVDGFLAWALLDRRTGTISGSANYATATSTTASMIKIWIAADHLRLAEADGHPPSRQRLDELTTMIRDSDNEAADDVYQLDGGNDVVNRMISTCGLTDTTVVDGRWGQTQITARDAVRLGLCVADGRAAGHAWTPWILTQMRKVRGEGRFGIIDALPSRVADTTAIKNGWTVVDADGEWHVACLGVQDRWILAVLTRYDASRSLGYGAGVCADVTRQLLGES</sequence>
<gene>
    <name evidence="3" type="ORF">Pme01_30810</name>
</gene>
<reference evidence="3" key="1">
    <citation type="submission" date="2021-01" db="EMBL/GenBank/DDBJ databases">
        <title>Whole genome shotgun sequence of Planosporangium mesophilum NBRC 109066.</title>
        <authorList>
            <person name="Komaki H."/>
            <person name="Tamura T."/>
        </authorList>
    </citation>
    <scope>NUCLEOTIDE SEQUENCE</scope>
    <source>
        <strain evidence="3">NBRC 109066</strain>
    </source>
</reference>
<dbReference type="Pfam" id="PF13354">
    <property type="entry name" value="Beta-lactamase2"/>
    <property type="match status" value="1"/>
</dbReference>
<dbReference type="Gene3D" id="3.40.710.10">
    <property type="entry name" value="DD-peptidase/beta-lactamase superfamily"/>
    <property type="match status" value="1"/>
</dbReference>
<dbReference type="PANTHER" id="PTHR35333">
    <property type="entry name" value="BETA-LACTAMASE"/>
    <property type="match status" value="1"/>
</dbReference>
<organism evidence="3 4">
    <name type="scientific">Planosporangium mesophilum</name>
    <dbReference type="NCBI Taxonomy" id="689768"/>
    <lineage>
        <taxon>Bacteria</taxon>
        <taxon>Bacillati</taxon>
        <taxon>Actinomycetota</taxon>
        <taxon>Actinomycetes</taxon>
        <taxon>Micromonosporales</taxon>
        <taxon>Micromonosporaceae</taxon>
        <taxon>Planosporangium</taxon>
    </lineage>
</organism>
<evidence type="ECO:0000313" key="4">
    <source>
        <dbReference type="Proteomes" id="UP000599074"/>
    </source>
</evidence>
<evidence type="ECO:0000259" key="2">
    <source>
        <dbReference type="Pfam" id="PF13354"/>
    </source>
</evidence>
<dbReference type="Proteomes" id="UP000599074">
    <property type="component" value="Unassembled WGS sequence"/>
</dbReference>
<dbReference type="EMBL" id="BOON01000028">
    <property type="protein sequence ID" value="GII23484.1"/>
    <property type="molecule type" value="Genomic_DNA"/>
</dbReference>
<dbReference type="InterPro" id="IPR045155">
    <property type="entry name" value="Beta-lactam_cat"/>
</dbReference>
<feature type="transmembrane region" description="Helical" evidence="1">
    <location>
        <begin position="20"/>
        <end position="45"/>
    </location>
</feature>
<dbReference type="GO" id="GO:0030655">
    <property type="term" value="P:beta-lactam antibiotic catabolic process"/>
    <property type="evidence" value="ECO:0007669"/>
    <property type="project" value="InterPro"/>
</dbReference>
<accession>A0A8J3TBW6</accession>
<dbReference type="GO" id="GO:0046677">
    <property type="term" value="P:response to antibiotic"/>
    <property type="evidence" value="ECO:0007669"/>
    <property type="project" value="InterPro"/>
</dbReference>
<keyword evidence="1" id="KW-1133">Transmembrane helix</keyword>
<dbReference type="RefSeq" id="WP_239088245.1">
    <property type="nucleotide sequence ID" value="NZ_BOON01000028.1"/>
</dbReference>
<protein>
    <recommendedName>
        <fullName evidence="2">Beta-lactamase class A catalytic domain-containing protein</fullName>
    </recommendedName>
</protein>
<dbReference type="GO" id="GO:0008800">
    <property type="term" value="F:beta-lactamase activity"/>
    <property type="evidence" value="ECO:0007669"/>
    <property type="project" value="InterPro"/>
</dbReference>
<evidence type="ECO:0000313" key="3">
    <source>
        <dbReference type="EMBL" id="GII23484.1"/>
    </source>
</evidence>
<dbReference type="SUPFAM" id="SSF56601">
    <property type="entry name" value="beta-lactamase/transpeptidase-like"/>
    <property type="match status" value="1"/>
</dbReference>
<feature type="domain" description="Beta-lactamase class A catalytic" evidence="2">
    <location>
        <begin position="122"/>
        <end position="205"/>
    </location>
</feature>
<comment type="caution">
    <text evidence="3">The sequence shown here is derived from an EMBL/GenBank/DDBJ whole genome shotgun (WGS) entry which is preliminary data.</text>
</comment>
<keyword evidence="4" id="KW-1185">Reference proteome</keyword>
<keyword evidence="1" id="KW-0812">Transmembrane</keyword>
<dbReference type="PANTHER" id="PTHR35333:SF3">
    <property type="entry name" value="BETA-LACTAMASE-TYPE TRANSPEPTIDASE FOLD CONTAINING PROTEIN"/>
    <property type="match status" value="1"/>
</dbReference>
<proteinExistence type="predicted"/>